<dbReference type="Pfam" id="PF10400">
    <property type="entry name" value="Vir_act_alpha_C"/>
    <property type="match status" value="1"/>
</dbReference>
<evidence type="ECO:0000313" key="4">
    <source>
        <dbReference type="Proteomes" id="UP000322530"/>
    </source>
</evidence>
<dbReference type="Pfam" id="PF03551">
    <property type="entry name" value="PadR"/>
    <property type="match status" value="1"/>
</dbReference>
<dbReference type="Proteomes" id="UP000322530">
    <property type="component" value="Unassembled WGS sequence"/>
</dbReference>
<organism evidence="3 4">
    <name type="scientific">Dictyobacter arantiisoli</name>
    <dbReference type="NCBI Taxonomy" id="2014874"/>
    <lineage>
        <taxon>Bacteria</taxon>
        <taxon>Bacillati</taxon>
        <taxon>Chloroflexota</taxon>
        <taxon>Ktedonobacteria</taxon>
        <taxon>Ktedonobacterales</taxon>
        <taxon>Dictyobacteraceae</taxon>
        <taxon>Dictyobacter</taxon>
    </lineage>
</organism>
<feature type="domain" description="Transcription regulator PadR N-terminal" evidence="1">
    <location>
        <begin position="12"/>
        <end position="85"/>
    </location>
</feature>
<dbReference type="InterPro" id="IPR005149">
    <property type="entry name" value="Tscrpt_reg_PadR_N"/>
</dbReference>
<evidence type="ECO:0008006" key="5">
    <source>
        <dbReference type="Google" id="ProtNLM"/>
    </source>
</evidence>
<accession>A0A5A5TEP7</accession>
<dbReference type="InterPro" id="IPR036388">
    <property type="entry name" value="WH-like_DNA-bd_sf"/>
</dbReference>
<keyword evidence="4" id="KW-1185">Reference proteome</keyword>
<dbReference type="RefSeq" id="WP_149402944.1">
    <property type="nucleotide sequence ID" value="NZ_BIXY01000057.1"/>
</dbReference>
<dbReference type="InterPro" id="IPR036390">
    <property type="entry name" value="WH_DNA-bd_sf"/>
</dbReference>
<dbReference type="Gene3D" id="1.10.10.10">
    <property type="entry name" value="Winged helix-like DNA-binding domain superfamily/Winged helix DNA-binding domain"/>
    <property type="match status" value="1"/>
</dbReference>
<sequence length="187" mass="22024">MKRSENKSRYAILGMLTIAPMSGYDLKKFTEKSMNYFWNENYAWIYPTLKQLEQEGLVVSSQEKQEGRPDRHLYTLTEQGRAELRRWLNEPTVFHETPRNEHLLKMFFADQVPLSITIEQMRFWREALQNMLTSLEDLDRQASVVALEQKVPQGRPYRLLALSYGLHMGRAQLVWCEETIAKLEGLP</sequence>
<feature type="domain" description="Transcription regulator PadR C-terminal" evidence="2">
    <location>
        <begin position="99"/>
        <end position="184"/>
    </location>
</feature>
<protein>
    <recommendedName>
        <fullName evidence="5">PadR family transcriptional regulator</fullName>
    </recommendedName>
</protein>
<dbReference type="InterPro" id="IPR018309">
    <property type="entry name" value="Tscrpt_reg_PadR_C"/>
</dbReference>
<evidence type="ECO:0000259" key="1">
    <source>
        <dbReference type="Pfam" id="PF03551"/>
    </source>
</evidence>
<name>A0A5A5TEP7_9CHLR</name>
<reference evidence="3 4" key="1">
    <citation type="submission" date="2019-01" db="EMBL/GenBank/DDBJ databases">
        <title>Draft genome sequence of Dictyobacter sp. Uno17.</title>
        <authorList>
            <person name="Wang C.M."/>
            <person name="Zheng Y."/>
            <person name="Sakai Y."/>
            <person name="Abe K."/>
            <person name="Yokota A."/>
            <person name="Yabe S."/>
        </authorList>
    </citation>
    <scope>NUCLEOTIDE SEQUENCE [LARGE SCALE GENOMIC DNA]</scope>
    <source>
        <strain evidence="3 4">Uno17</strain>
    </source>
</reference>
<comment type="caution">
    <text evidence="3">The sequence shown here is derived from an EMBL/GenBank/DDBJ whole genome shotgun (WGS) entry which is preliminary data.</text>
</comment>
<evidence type="ECO:0000313" key="3">
    <source>
        <dbReference type="EMBL" id="GCF10040.1"/>
    </source>
</evidence>
<dbReference type="SUPFAM" id="SSF46785">
    <property type="entry name" value="Winged helix' DNA-binding domain"/>
    <property type="match status" value="1"/>
</dbReference>
<dbReference type="Gene3D" id="6.10.140.190">
    <property type="match status" value="1"/>
</dbReference>
<dbReference type="PANTHER" id="PTHR43252:SF6">
    <property type="entry name" value="NEGATIVE TRANSCRIPTION REGULATOR PADR"/>
    <property type="match status" value="1"/>
</dbReference>
<dbReference type="OrthoDB" id="8595425at2"/>
<dbReference type="EMBL" id="BIXY01000057">
    <property type="protein sequence ID" value="GCF10040.1"/>
    <property type="molecule type" value="Genomic_DNA"/>
</dbReference>
<gene>
    <name evidence="3" type="ORF">KDI_36040</name>
</gene>
<dbReference type="AlphaFoldDB" id="A0A5A5TEP7"/>
<proteinExistence type="predicted"/>
<evidence type="ECO:0000259" key="2">
    <source>
        <dbReference type="Pfam" id="PF10400"/>
    </source>
</evidence>
<dbReference type="PANTHER" id="PTHR43252">
    <property type="entry name" value="TRANSCRIPTIONAL REGULATOR YQJI"/>
    <property type="match status" value="1"/>
</dbReference>